<comment type="similarity">
    <text evidence="2">Belongs to the WD repeat SWD2 family.</text>
</comment>
<dbReference type="PROSITE" id="PS50294">
    <property type="entry name" value="WD_REPEATS_REGION"/>
    <property type="match status" value="1"/>
</dbReference>
<evidence type="ECO:0000256" key="6">
    <source>
        <dbReference type="PROSITE-ProRule" id="PRU00221"/>
    </source>
</evidence>
<keyword evidence="8" id="KW-1185">Reference proteome</keyword>
<dbReference type="GO" id="GO:0048188">
    <property type="term" value="C:Set1C/COMPASS complex"/>
    <property type="evidence" value="ECO:0007669"/>
    <property type="project" value="TreeGrafter"/>
</dbReference>
<dbReference type="SMART" id="SM00320">
    <property type="entry name" value="WD40"/>
    <property type="match status" value="3"/>
</dbReference>
<dbReference type="PROSITE" id="PS50082">
    <property type="entry name" value="WD_REPEATS_2"/>
    <property type="match status" value="2"/>
</dbReference>
<keyword evidence="5" id="KW-0539">Nucleus</keyword>
<gene>
    <name evidence="7" type="ORF">M0811_08271</name>
</gene>
<dbReference type="EMBL" id="JAPDFW010000071">
    <property type="protein sequence ID" value="KAJ5073998.1"/>
    <property type="molecule type" value="Genomic_DNA"/>
</dbReference>
<dbReference type="InterPro" id="IPR036322">
    <property type="entry name" value="WD40_repeat_dom_sf"/>
</dbReference>
<dbReference type="SUPFAM" id="SSF50978">
    <property type="entry name" value="WD40 repeat-like"/>
    <property type="match status" value="1"/>
</dbReference>
<evidence type="ECO:0000256" key="3">
    <source>
        <dbReference type="ARBA" id="ARBA00022574"/>
    </source>
</evidence>
<dbReference type="OMA" id="KICVLNG"/>
<accession>A0A9Q0LJM1</accession>
<evidence type="ECO:0000313" key="8">
    <source>
        <dbReference type="Proteomes" id="UP001149090"/>
    </source>
</evidence>
<dbReference type="PANTHER" id="PTHR19861:SF0">
    <property type="entry name" value="WD REPEAT-CONTAINING PROTEIN 82"/>
    <property type="match status" value="1"/>
</dbReference>
<name>A0A9Q0LJM1_ANAIG</name>
<evidence type="ECO:0000256" key="1">
    <source>
        <dbReference type="ARBA" id="ARBA00004123"/>
    </source>
</evidence>
<dbReference type="InterPro" id="IPR015943">
    <property type="entry name" value="WD40/YVTN_repeat-like_dom_sf"/>
</dbReference>
<keyword evidence="4" id="KW-0677">Repeat</keyword>
<dbReference type="Proteomes" id="UP001149090">
    <property type="component" value="Unassembled WGS sequence"/>
</dbReference>
<feature type="repeat" description="WD" evidence="6">
    <location>
        <begin position="108"/>
        <end position="149"/>
    </location>
</feature>
<evidence type="ECO:0000313" key="7">
    <source>
        <dbReference type="EMBL" id="KAJ5073998.1"/>
    </source>
</evidence>
<comment type="caution">
    <text evidence="7">The sequence shown here is derived from an EMBL/GenBank/DDBJ whole genome shotgun (WGS) entry which is preliminary data.</text>
</comment>
<protein>
    <submittedName>
        <fullName evidence="7">Wd40 repeat protein swd2</fullName>
    </submittedName>
</protein>
<dbReference type="GO" id="GO:0016070">
    <property type="term" value="P:RNA metabolic process"/>
    <property type="evidence" value="ECO:0007669"/>
    <property type="project" value="UniProtKB-ARBA"/>
</dbReference>
<sequence length="327" mass="37497">MEQEITEEVLKSMRVGHSFHEEGPLISSMEFQENGEKLVVARTDSSISIYDCLNPKHENKIFCKKYGVEIIKWIGYGNTVLCSSKPPTGNDHSIRFLSLHDNKYIRFFKGHTEKVLSIAPSLRDDFFISSSLDKSVLVWDLRTPSLVGQINAKIDDPFVAFDPAGVVFGVATTLFKNGIYQPQIKLFDLRKIEKGPFGFFDLDIQFPAKSPKYQWTSFQFNHKQTHILLSTNSNYVLLINPLNGQITQIFNSRSNKQFENIEACFTPDSKFILSGSDDGNITFWGVEEKQEIPVMQYNQELIRFTKFNPVYLMFAEGNSTLNFWIPK</sequence>
<dbReference type="Gene3D" id="2.130.10.10">
    <property type="entry name" value="YVTN repeat-like/Quinoprotein amine dehydrogenase"/>
    <property type="match status" value="1"/>
</dbReference>
<organism evidence="7 8">
    <name type="scientific">Anaeramoeba ignava</name>
    <name type="common">Anaerobic marine amoeba</name>
    <dbReference type="NCBI Taxonomy" id="1746090"/>
    <lineage>
        <taxon>Eukaryota</taxon>
        <taxon>Metamonada</taxon>
        <taxon>Anaeramoebidae</taxon>
        <taxon>Anaeramoeba</taxon>
    </lineage>
</organism>
<dbReference type="InterPro" id="IPR037867">
    <property type="entry name" value="Swd2/WDR82"/>
</dbReference>
<dbReference type="Pfam" id="PF00400">
    <property type="entry name" value="WD40"/>
    <property type="match status" value="2"/>
</dbReference>
<dbReference type="GO" id="GO:0003682">
    <property type="term" value="F:chromatin binding"/>
    <property type="evidence" value="ECO:0007669"/>
    <property type="project" value="TreeGrafter"/>
</dbReference>
<keyword evidence="3 6" id="KW-0853">WD repeat</keyword>
<evidence type="ECO:0000256" key="4">
    <source>
        <dbReference type="ARBA" id="ARBA00022737"/>
    </source>
</evidence>
<evidence type="ECO:0000256" key="2">
    <source>
        <dbReference type="ARBA" id="ARBA00005616"/>
    </source>
</evidence>
<evidence type="ECO:0000256" key="5">
    <source>
        <dbReference type="ARBA" id="ARBA00023242"/>
    </source>
</evidence>
<dbReference type="OrthoDB" id="27537at2759"/>
<comment type="subcellular location">
    <subcellularLocation>
        <location evidence="1">Nucleus</location>
    </subcellularLocation>
</comment>
<dbReference type="AlphaFoldDB" id="A0A9Q0LJM1"/>
<dbReference type="InterPro" id="IPR001680">
    <property type="entry name" value="WD40_rpt"/>
</dbReference>
<proteinExistence type="inferred from homology"/>
<dbReference type="PANTHER" id="PTHR19861">
    <property type="entry name" value="WD40 REPEAT PROTEIN SWD2"/>
    <property type="match status" value="1"/>
</dbReference>
<feature type="repeat" description="WD" evidence="6">
    <location>
        <begin position="265"/>
        <end position="294"/>
    </location>
</feature>
<reference evidence="7" key="1">
    <citation type="submission" date="2022-10" db="EMBL/GenBank/DDBJ databases">
        <title>Novel sulphate-reducing endosymbionts in the free-living metamonad Anaeramoeba.</title>
        <authorList>
            <person name="Jerlstrom-Hultqvist J."/>
            <person name="Cepicka I."/>
            <person name="Gallot-Lavallee L."/>
            <person name="Salas-Leiva D."/>
            <person name="Curtis B.A."/>
            <person name="Zahonova K."/>
            <person name="Pipaliya S."/>
            <person name="Dacks J."/>
            <person name="Roger A.J."/>
        </authorList>
    </citation>
    <scope>NUCLEOTIDE SEQUENCE</scope>
    <source>
        <strain evidence="7">BMAN</strain>
    </source>
</reference>